<evidence type="ECO:0000313" key="1">
    <source>
        <dbReference type="EMBL" id="GGU45950.1"/>
    </source>
</evidence>
<dbReference type="Gene3D" id="2.60.120.260">
    <property type="entry name" value="Galactose-binding domain-like"/>
    <property type="match status" value="1"/>
</dbReference>
<name>A0ABQ2UNC4_9PSEU</name>
<reference evidence="2" key="1">
    <citation type="journal article" date="2019" name="Int. J. Syst. Evol. Microbiol.">
        <title>The Global Catalogue of Microorganisms (GCM) 10K type strain sequencing project: providing services to taxonomists for standard genome sequencing and annotation.</title>
        <authorList>
            <consortium name="The Broad Institute Genomics Platform"/>
            <consortium name="The Broad Institute Genome Sequencing Center for Infectious Disease"/>
            <person name="Wu L."/>
            <person name="Ma J."/>
        </authorList>
    </citation>
    <scope>NUCLEOTIDE SEQUENCE [LARGE SCALE GENOMIC DNA]</scope>
    <source>
        <strain evidence="2">JCM 3296</strain>
    </source>
</reference>
<proteinExistence type="predicted"/>
<sequence>MRGADVDNTEWYIGALGALRRLPVPDPGIRMTPVLYGGIRQGLSGARTIDVTGVRMSYEFEFSALEPDEWMHLEALRTRLIPGPVRLLDPLRRNRLSSEAAAMRVVGTRYGGVTATAGLTERGAGFPVPLGVDHLVWSNRPEQSQLLFDTTRRTAVLPGETITGSVYVRSLPGVTSSVRLGFRHYQLDNSALAPVFTETPVPGEWTRLTITSTVPADAVTVELFLRGMDANTLSVAAPQIVPGVEPGVWEPGGGAPTVTVDSLTHVSPIYPISTVSMTLTEA</sequence>
<dbReference type="EMBL" id="BMRE01000018">
    <property type="protein sequence ID" value="GGU45950.1"/>
    <property type="molecule type" value="Genomic_DNA"/>
</dbReference>
<organism evidence="1 2">
    <name type="scientific">Lentzea flava</name>
    <dbReference type="NCBI Taxonomy" id="103732"/>
    <lineage>
        <taxon>Bacteria</taxon>
        <taxon>Bacillati</taxon>
        <taxon>Actinomycetota</taxon>
        <taxon>Actinomycetes</taxon>
        <taxon>Pseudonocardiales</taxon>
        <taxon>Pseudonocardiaceae</taxon>
        <taxon>Lentzea</taxon>
    </lineage>
</organism>
<evidence type="ECO:0000313" key="2">
    <source>
        <dbReference type="Proteomes" id="UP000649573"/>
    </source>
</evidence>
<gene>
    <name evidence="1" type="ORF">GCM10010178_43090</name>
</gene>
<dbReference type="Proteomes" id="UP000649573">
    <property type="component" value="Unassembled WGS sequence"/>
</dbReference>
<protein>
    <submittedName>
        <fullName evidence="1">Uncharacterized protein</fullName>
    </submittedName>
</protein>
<comment type="caution">
    <text evidence="1">The sequence shown here is derived from an EMBL/GenBank/DDBJ whole genome shotgun (WGS) entry which is preliminary data.</text>
</comment>
<keyword evidence="2" id="KW-1185">Reference proteome</keyword>
<accession>A0ABQ2UNC4</accession>